<dbReference type="SUPFAM" id="SSF51735">
    <property type="entry name" value="NAD(P)-binding Rossmann-fold domains"/>
    <property type="match status" value="1"/>
</dbReference>
<name>A0A1E5PKW6_9ACTN</name>
<keyword evidence="5" id="KW-1185">Reference proteome</keyword>
<evidence type="ECO:0000313" key="4">
    <source>
        <dbReference type="EMBL" id="OEJ30174.1"/>
    </source>
</evidence>
<keyword evidence="2" id="KW-0560">Oxidoreductase</keyword>
<dbReference type="Pfam" id="PF08240">
    <property type="entry name" value="ADH_N"/>
    <property type="match status" value="1"/>
</dbReference>
<dbReference type="EMBL" id="MEHK01000001">
    <property type="protein sequence ID" value="OEJ30174.1"/>
    <property type="molecule type" value="Genomic_DNA"/>
</dbReference>
<dbReference type="GO" id="GO:0070402">
    <property type="term" value="F:NADPH binding"/>
    <property type="evidence" value="ECO:0007669"/>
    <property type="project" value="TreeGrafter"/>
</dbReference>
<dbReference type="Gene3D" id="3.90.180.10">
    <property type="entry name" value="Medium-chain alcohol dehydrogenases, catalytic domain"/>
    <property type="match status" value="1"/>
</dbReference>
<evidence type="ECO:0000313" key="5">
    <source>
        <dbReference type="Proteomes" id="UP000095705"/>
    </source>
</evidence>
<dbReference type="SMART" id="SM00829">
    <property type="entry name" value="PKS_ER"/>
    <property type="match status" value="1"/>
</dbReference>
<evidence type="ECO:0000259" key="3">
    <source>
        <dbReference type="SMART" id="SM00829"/>
    </source>
</evidence>
<keyword evidence="1" id="KW-0521">NADP</keyword>
<dbReference type="Proteomes" id="UP000095705">
    <property type="component" value="Unassembled WGS sequence"/>
</dbReference>
<dbReference type="OrthoDB" id="9805883at2"/>
<feature type="domain" description="Enoyl reductase (ER)" evidence="3">
    <location>
        <begin position="7"/>
        <end position="312"/>
    </location>
</feature>
<dbReference type="SUPFAM" id="SSF50129">
    <property type="entry name" value="GroES-like"/>
    <property type="match status" value="1"/>
</dbReference>
<evidence type="ECO:0000256" key="1">
    <source>
        <dbReference type="ARBA" id="ARBA00022857"/>
    </source>
</evidence>
<dbReference type="AlphaFoldDB" id="A0A1E5PKW6"/>
<dbReference type="STRING" id="36818.BGK67_01240"/>
<dbReference type="PANTHER" id="PTHR48106">
    <property type="entry name" value="QUINONE OXIDOREDUCTASE PIG3-RELATED"/>
    <property type="match status" value="1"/>
</dbReference>
<gene>
    <name evidence="4" type="ORF">BGK67_01240</name>
</gene>
<dbReference type="GO" id="GO:0016651">
    <property type="term" value="F:oxidoreductase activity, acting on NAD(P)H"/>
    <property type="evidence" value="ECO:0007669"/>
    <property type="project" value="TreeGrafter"/>
</dbReference>
<protein>
    <submittedName>
        <fullName evidence="4">Oxidoreductase</fullName>
    </submittedName>
</protein>
<dbReference type="InterPro" id="IPR013149">
    <property type="entry name" value="ADH-like_C"/>
</dbReference>
<reference evidence="4 5" key="1">
    <citation type="submission" date="2016-08" db="EMBL/GenBank/DDBJ databases">
        <title>The complete genome of Streptomyces subrutilus 10-1-1.</title>
        <authorList>
            <person name="Chen X."/>
        </authorList>
    </citation>
    <scope>NUCLEOTIDE SEQUENCE [LARGE SCALE GENOMIC DNA]</scope>
    <source>
        <strain evidence="4 5">10-1-1</strain>
    </source>
</reference>
<dbReference type="Pfam" id="PF00107">
    <property type="entry name" value="ADH_zinc_N"/>
    <property type="match status" value="1"/>
</dbReference>
<dbReference type="Gene3D" id="3.40.50.720">
    <property type="entry name" value="NAD(P)-binding Rossmann-like Domain"/>
    <property type="match status" value="1"/>
</dbReference>
<accession>A0A1E5PKW6</accession>
<dbReference type="InterPro" id="IPR013154">
    <property type="entry name" value="ADH-like_N"/>
</dbReference>
<dbReference type="InterPro" id="IPR036291">
    <property type="entry name" value="NAD(P)-bd_dom_sf"/>
</dbReference>
<evidence type="ECO:0000256" key="2">
    <source>
        <dbReference type="ARBA" id="ARBA00023002"/>
    </source>
</evidence>
<dbReference type="InterPro" id="IPR020843">
    <property type="entry name" value="ER"/>
</dbReference>
<comment type="caution">
    <text evidence="4">The sequence shown here is derived from an EMBL/GenBank/DDBJ whole genome shotgun (WGS) entry which is preliminary data.</text>
</comment>
<dbReference type="RefSeq" id="WP_069918319.1">
    <property type="nucleotide sequence ID" value="NZ_MEHK01000001.1"/>
</dbReference>
<dbReference type="InterPro" id="IPR011032">
    <property type="entry name" value="GroES-like_sf"/>
</dbReference>
<proteinExistence type="predicted"/>
<organism evidence="4 5">
    <name type="scientific">Streptomyces subrutilus</name>
    <dbReference type="NCBI Taxonomy" id="36818"/>
    <lineage>
        <taxon>Bacteria</taxon>
        <taxon>Bacillati</taxon>
        <taxon>Actinomycetota</taxon>
        <taxon>Actinomycetes</taxon>
        <taxon>Kitasatosporales</taxon>
        <taxon>Streptomycetaceae</taxon>
        <taxon>Streptomyces</taxon>
    </lineage>
</organism>
<sequence length="315" mass="32989">MQAVVLDLDDHYRLTEFDEPTPGPGQVAIRVAYAGVQWGDTRVRNGHFPVPRPFVPGFEASGHIVAVGEGIDARRVGEAVTALTTSGAYAEVALAPSTLTLGIGSLPLRTAAGLGWGAPTAYDLINTAARVRPGESVLIHAAAGSVGTLAAQFARLAGAGRIVGVVGTTERADYAAQFGYDQLLLRKEFPAALGDEKPDVILDPVGGSARTAGLERLAAHGRLVAYGNLATQEPVLADTNDLLMHGKSLLTYNSNLLSQTHPERLADSARRALDLVADGKVRMDITTEYALGDLATAVQRLAEGSTHGKSILRVA</sequence>